<name>A0A1B4V1S6_9GAMM</name>
<dbReference type="GO" id="GO:0006631">
    <property type="term" value="P:fatty acid metabolic process"/>
    <property type="evidence" value="ECO:0007669"/>
    <property type="project" value="TreeGrafter"/>
</dbReference>
<dbReference type="PANTHER" id="PTHR43201:SF5">
    <property type="entry name" value="MEDIUM-CHAIN ACYL-COA LIGASE ACSF2, MITOCHONDRIAL"/>
    <property type="match status" value="1"/>
</dbReference>
<dbReference type="Gene3D" id="3.40.50.12780">
    <property type="entry name" value="N-terminal domain of ligase-like"/>
    <property type="match status" value="1"/>
</dbReference>
<feature type="domain" description="AMP-binding enzyme C-terminal" evidence="4">
    <location>
        <begin position="418"/>
        <end position="493"/>
    </location>
</feature>
<dbReference type="RefSeq" id="WP_096459130.1">
    <property type="nucleotide sequence ID" value="NZ_AP014936.1"/>
</dbReference>
<feature type="domain" description="AMP-dependent synthetase/ligase" evidence="3">
    <location>
        <begin position="9"/>
        <end position="367"/>
    </location>
</feature>
<dbReference type="InterPro" id="IPR042099">
    <property type="entry name" value="ANL_N_sf"/>
</dbReference>
<dbReference type="KEGG" id="sva:SVA_0814"/>
<dbReference type="PANTHER" id="PTHR43201">
    <property type="entry name" value="ACYL-COA SYNTHETASE"/>
    <property type="match status" value="1"/>
</dbReference>
<organism evidence="5 6">
    <name type="scientific">Sulfurifustis variabilis</name>
    <dbReference type="NCBI Taxonomy" id="1675686"/>
    <lineage>
        <taxon>Bacteria</taxon>
        <taxon>Pseudomonadati</taxon>
        <taxon>Pseudomonadota</taxon>
        <taxon>Gammaproteobacteria</taxon>
        <taxon>Acidiferrobacterales</taxon>
        <taxon>Acidiferrobacteraceae</taxon>
        <taxon>Sulfurifustis</taxon>
    </lineage>
</organism>
<dbReference type="Gene3D" id="3.30.300.30">
    <property type="match status" value="1"/>
</dbReference>
<comment type="similarity">
    <text evidence="1">Belongs to the ATP-dependent AMP-binding enzyme family.</text>
</comment>
<gene>
    <name evidence="5" type="ORF">SVA_0814</name>
</gene>
<dbReference type="InterPro" id="IPR020845">
    <property type="entry name" value="AMP-binding_CS"/>
</dbReference>
<dbReference type="Pfam" id="PF13193">
    <property type="entry name" value="AMP-binding_C"/>
    <property type="match status" value="1"/>
</dbReference>
<keyword evidence="2 5" id="KW-0436">Ligase</keyword>
<keyword evidence="6" id="KW-1185">Reference proteome</keyword>
<dbReference type="GO" id="GO:0031956">
    <property type="term" value="F:medium-chain fatty acid-CoA ligase activity"/>
    <property type="evidence" value="ECO:0007669"/>
    <property type="project" value="TreeGrafter"/>
</dbReference>
<proteinExistence type="inferred from homology"/>
<evidence type="ECO:0000259" key="4">
    <source>
        <dbReference type="Pfam" id="PF13193"/>
    </source>
</evidence>
<dbReference type="AlphaFoldDB" id="A0A1B4V1S6"/>
<reference evidence="5 6" key="1">
    <citation type="submission" date="2015-08" db="EMBL/GenBank/DDBJ databases">
        <title>Complete genome sequence of Sulfurifustis variabilis.</title>
        <authorList>
            <person name="Miura A."/>
            <person name="Kojima H."/>
            <person name="Fukui M."/>
        </authorList>
    </citation>
    <scope>NUCLEOTIDE SEQUENCE [LARGE SCALE GENOMIC DNA]</scope>
    <source>
        <strain evidence="6">skN76</strain>
    </source>
</reference>
<accession>A0A1B4V1S6</accession>
<protein>
    <submittedName>
        <fullName evidence="5">Long-chain fatty acid--CoA ligase</fullName>
    </submittedName>
</protein>
<evidence type="ECO:0000256" key="1">
    <source>
        <dbReference type="ARBA" id="ARBA00006432"/>
    </source>
</evidence>
<dbReference type="SUPFAM" id="SSF56801">
    <property type="entry name" value="Acetyl-CoA synthetase-like"/>
    <property type="match status" value="1"/>
</dbReference>
<dbReference type="OrthoDB" id="9803968at2"/>
<evidence type="ECO:0000313" key="6">
    <source>
        <dbReference type="Proteomes" id="UP000218899"/>
    </source>
</evidence>
<evidence type="ECO:0000256" key="2">
    <source>
        <dbReference type="ARBA" id="ARBA00022598"/>
    </source>
</evidence>
<dbReference type="Proteomes" id="UP000218899">
    <property type="component" value="Chromosome"/>
</dbReference>
<dbReference type="PROSITE" id="PS00455">
    <property type="entry name" value="AMP_BINDING"/>
    <property type="match status" value="1"/>
</dbReference>
<dbReference type="InterPro" id="IPR025110">
    <property type="entry name" value="AMP-bd_C"/>
</dbReference>
<dbReference type="EMBL" id="AP014936">
    <property type="protein sequence ID" value="BAU47393.1"/>
    <property type="molecule type" value="Genomic_DNA"/>
</dbReference>
<evidence type="ECO:0000313" key="5">
    <source>
        <dbReference type="EMBL" id="BAU47393.1"/>
    </source>
</evidence>
<sequence length="502" mass="55153">MRTIRHIVDTRAAEQPEKAYLIAPETGRTLNYGKLRRDARRLAAFLDAKGVRPGETVCLMMHNGYQAADLFLGIMYAGRVVSPINLLAQPAQLEYVLDHSDARLVFVAEAYRERLEAALARLDRPVAVEAIDVDAEALFPELAEGGSLPAVGEDDAALLMYTSGTTGRPKGALLTHRNVVAGGRFTSDAHELTESDRVLCSLPLYHINGQIVTTVAPLVHGGSVVMPHKFSVSSFWELLARHQCTWFNVVPTIVAYLLNEPDQRVARRELDLSRVRFGRSASAALPPNLHQAFERTFGFGIIETMGLTETAAPVFSNPLDPAKRKYGTPGRPFGVEAKIVDREGRALPPGEIGEILVRGDNVMKAYYKDPQNTAKALDADGWFHTGDLGYRDADGFYFVTGRLKELIIKGGENIAPREIDEALYRHPAVLEAAAVGIPDANYGQEILACVVLKPGSRCSEDELRGFCLNELGRYKTPKVIRFVDSIPKGPSGKVQRLKLLEI</sequence>
<dbReference type="InterPro" id="IPR045851">
    <property type="entry name" value="AMP-bd_C_sf"/>
</dbReference>
<dbReference type="InterPro" id="IPR000873">
    <property type="entry name" value="AMP-dep_synth/lig_dom"/>
</dbReference>
<evidence type="ECO:0000259" key="3">
    <source>
        <dbReference type="Pfam" id="PF00501"/>
    </source>
</evidence>
<dbReference type="Pfam" id="PF00501">
    <property type="entry name" value="AMP-binding"/>
    <property type="match status" value="1"/>
</dbReference>